<organism evidence="3 4">
    <name type="scientific">Bifidobacterium asteroides</name>
    <dbReference type="NCBI Taxonomy" id="1684"/>
    <lineage>
        <taxon>Bacteria</taxon>
        <taxon>Bacillati</taxon>
        <taxon>Actinomycetota</taxon>
        <taxon>Actinomycetes</taxon>
        <taxon>Bifidobacteriales</taxon>
        <taxon>Bifidobacteriaceae</taxon>
        <taxon>Bifidobacterium</taxon>
    </lineage>
</organism>
<keyword evidence="4" id="KW-1185">Reference proteome</keyword>
<comment type="similarity">
    <text evidence="1">Belongs to the RelB/DinJ antitoxin family.</text>
</comment>
<proteinExistence type="inferred from homology"/>
<name>A0ABS3IV80_9BIFI</name>
<dbReference type="InterPro" id="IPR013321">
    <property type="entry name" value="Arc_rbn_hlx_hlx"/>
</dbReference>
<dbReference type="InterPro" id="IPR007337">
    <property type="entry name" value="RelB/DinJ"/>
</dbReference>
<evidence type="ECO:0000313" key="3">
    <source>
        <dbReference type="EMBL" id="MBO0624283.1"/>
    </source>
</evidence>
<evidence type="ECO:0000313" key="4">
    <source>
        <dbReference type="Proteomes" id="UP000664299"/>
    </source>
</evidence>
<accession>A0ABS3IV80</accession>
<dbReference type="Proteomes" id="UP000664299">
    <property type="component" value="Unassembled WGS sequence"/>
</dbReference>
<evidence type="ECO:0000256" key="1">
    <source>
        <dbReference type="ARBA" id="ARBA00010562"/>
    </source>
</evidence>
<sequence length="99" mass="11399">MELRQIIEQLKQAKAMKETARIQIRTSEDMKRRASQLFEDLGLDLGTAINMFLSQSLREGGLPFRSRLSKFDREMEEAEASPVTHVGDVENMKDIIHHV</sequence>
<dbReference type="EMBL" id="JAFMNU010000025">
    <property type="protein sequence ID" value="MBO0624283.1"/>
    <property type="molecule type" value="Genomic_DNA"/>
</dbReference>
<dbReference type="Pfam" id="PF04221">
    <property type="entry name" value="RelB"/>
    <property type="match status" value="1"/>
</dbReference>
<dbReference type="PANTHER" id="PTHR38781">
    <property type="entry name" value="ANTITOXIN DINJ-RELATED"/>
    <property type="match status" value="1"/>
</dbReference>
<keyword evidence="2" id="KW-1277">Toxin-antitoxin system</keyword>
<protein>
    <submittedName>
        <fullName evidence="3">Type II toxin-antitoxin system RelB/DinJ family antitoxin</fullName>
    </submittedName>
</protein>
<dbReference type="Gene3D" id="1.10.1220.10">
    <property type="entry name" value="Met repressor-like"/>
    <property type="match status" value="1"/>
</dbReference>
<evidence type="ECO:0000256" key="2">
    <source>
        <dbReference type="ARBA" id="ARBA00022649"/>
    </source>
</evidence>
<reference evidence="3" key="1">
    <citation type="submission" date="2021-03" db="EMBL/GenBank/DDBJ databases">
        <title>Genome sequence of Bifidobacterium asteroides strain wkB204 isolated from a honey bee gut.</title>
        <authorList>
            <person name="Motta E.V.S."/>
            <person name="Kwong W.K."/>
            <person name="Moran N.A."/>
        </authorList>
    </citation>
    <scope>NUCLEOTIDE SEQUENCE</scope>
    <source>
        <strain evidence="3">WkB204</strain>
    </source>
</reference>
<comment type="caution">
    <text evidence="3">The sequence shown here is derived from an EMBL/GenBank/DDBJ whole genome shotgun (WGS) entry which is preliminary data.</text>
</comment>
<gene>
    <name evidence="3" type="ORF">J1F30_07935</name>
</gene>
<dbReference type="NCBIfam" id="TIGR02384">
    <property type="entry name" value="RelB_DinJ"/>
    <property type="match status" value="1"/>
</dbReference>
<dbReference type="PANTHER" id="PTHR38781:SF1">
    <property type="entry name" value="ANTITOXIN DINJ-RELATED"/>
    <property type="match status" value="1"/>
</dbReference>